<reference evidence="7 8" key="1">
    <citation type="submission" date="2019-02" db="EMBL/GenBank/DDBJ databases">
        <title>Arundinibacter roseus gen. nov., sp. nov., a new member of the family Cytophagaceae.</title>
        <authorList>
            <person name="Szuroczki S."/>
            <person name="Khayer B."/>
            <person name="Sproer C."/>
            <person name="Toumi M."/>
            <person name="Szabo A."/>
            <person name="Felfoldi T."/>
            <person name="Schumann P."/>
            <person name="Toth E."/>
        </authorList>
    </citation>
    <scope>NUCLEOTIDE SEQUENCE [LARGE SCALE GENOMIC DNA]</scope>
    <source>
        <strain evidence="7 8">DMA-k-7a</strain>
    </source>
</reference>
<sequence>MYDIVIIGGGIVGLATALRLKEQRPSLKLAVLEKESQVAAHQTGHNSGVIHSGLYYKPGSLKAVNCIRGYQMLIDFCDKEGIDYDLCGKIVVATQPEQVPVLHGLFERGMQNGLVKNRKITAGEMKEIEPHVKGLEGIWVPYTGIIDYKAVSEKYAEKIQTLGGEIHLSEKVINVSTEQGRSLVHTEKGSVFNTKILVNCAGLYSDKVAQLTQENKVNVRIIPFRGEYFKLKPEKQHLVKNLIYPVPDPNFPFLGVHFTRMMEGGVEAGPNAVLAFRREGYGKLDVDFKELGETLAWPGFRKVAAKYWRTGLGEMYRSFSKAAFTKALQELIPEIQEADLVPGGAGVRAQACDYDGGLLDDFAILENSQTINVVNAPSPAATSSLSIGQTVSERVLERL</sequence>
<dbReference type="EC" id="1.1.3.-" evidence="7"/>
<evidence type="ECO:0000313" key="7">
    <source>
        <dbReference type="EMBL" id="TDB63700.1"/>
    </source>
</evidence>
<gene>
    <name evidence="7" type="primary">lhgO</name>
    <name evidence="7" type="ORF">EZE20_15495</name>
</gene>
<dbReference type="EMBL" id="SMJU01000009">
    <property type="protein sequence ID" value="TDB63700.1"/>
    <property type="molecule type" value="Genomic_DNA"/>
</dbReference>
<dbReference type="InterPro" id="IPR006076">
    <property type="entry name" value="FAD-dep_OxRdtase"/>
</dbReference>
<protein>
    <submittedName>
        <fullName evidence="7">L-2-hydroxyglutarate oxidase</fullName>
        <ecNumber evidence="7">1.1.3.-</ecNumber>
    </submittedName>
</protein>
<keyword evidence="4 7" id="KW-0560">Oxidoreductase</keyword>
<keyword evidence="8" id="KW-1185">Reference proteome</keyword>
<comment type="caution">
    <text evidence="7">The sequence shown here is derived from an EMBL/GenBank/DDBJ whole genome shotgun (WGS) entry which is preliminary data.</text>
</comment>
<dbReference type="GO" id="GO:0047545">
    <property type="term" value="F:(S)-2-hydroxyglutarate dehydrogenase activity"/>
    <property type="evidence" value="ECO:0007669"/>
    <property type="project" value="TreeGrafter"/>
</dbReference>
<evidence type="ECO:0000256" key="1">
    <source>
        <dbReference type="ARBA" id="ARBA00001974"/>
    </source>
</evidence>
<dbReference type="GO" id="GO:0005737">
    <property type="term" value="C:cytoplasm"/>
    <property type="evidence" value="ECO:0007669"/>
    <property type="project" value="TreeGrafter"/>
</dbReference>
<comment type="similarity">
    <text evidence="5">Belongs to the L2HGDH family.</text>
</comment>
<evidence type="ECO:0000256" key="2">
    <source>
        <dbReference type="ARBA" id="ARBA00022630"/>
    </source>
</evidence>
<keyword evidence="3" id="KW-0274">FAD</keyword>
<dbReference type="Gene3D" id="3.50.50.60">
    <property type="entry name" value="FAD/NAD(P)-binding domain"/>
    <property type="match status" value="1"/>
</dbReference>
<evidence type="ECO:0000256" key="5">
    <source>
        <dbReference type="ARBA" id="ARBA00037941"/>
    </source>
</evidence>
<dbReference type="RefSeq" id="WP_132119266.1">
    <property type="nucleotide sequence ID" value="NZ_SMJU01000009.1"/>
</dbReference>
<dbReference type="SUPFAM" id="SSF51905">
    <property type="entry name" value="FAD/NAD(P)-binding domain"/>
    <property type="match status" value="1"/>
</dbReference>
<evidence type="ECO:0000256" key="3">
    <source>
        <dbReference type="ARBA" id="ARBA00022827"/>
    </source>
</evidence>
<dbReference type="Gene3D" id="3.30.9.10">
    <property type="entry name" value="D-Amino Acid Oxidase, subunit A, domain 2"/>
    <property type="match status" value="1"/>
</dbReference>
<accession>A0A4R4K823</accession>
<organism evidence="7 8">
    <name type="scientific">Arundinibacter roseus</name>
    <dbReference type="NCBI Taxonomy" id="2070510"/>
    <lineage>
        <taxon>Bacteria</taxon>
        <taxon>Pseudomonadati</taxon>
        <taxon>Bacteroidota</taxon>
        <taxon>Cytophagia</taxon>
        <taxon>Cytophagales</taxon>
        <taxon>Spirosomataceae</taxon>
        <taxon>Arundinibacter</taxon>
    </lineage>
</organism>
<evidence type="ECO:0000256" key="4">
    <source>
        <dbReference type="ARBA" id="ARBA00023002"/>
    </source>
</evidence>
<dbReference type="OrthoDB" id="9801699at2"/>
<dbReference type="PANTHER" id="PTHR43104:SF2">
    <property type="entry name" value="L-2-HYDROXYGLUTARATE DEHYDROGENASE, MITOCHONDRIAL"/>
    <property type="match status" value="1"/>
</dbReference>
<evidence type="ECO:0000313" key="8">
    <source>
        <dbReference type="Proteomes" id="UP000295706"/>
    </source>
</evidence>
<dbReference type="InterPro" id="IPR036188">
    <property type="entry name" value="FAD/NAD-bd_sf"/>
</dbReference>
<evidence type="ECO:0000259" key="6">
    <source>
        <dbReference type="Pfam" id="PF01266"/>
    </source>
</evidence>
<proteinExistence type="inferred from homology"/>
<name>A0A4R4K823_9BACT</name>
<dbReference type="Pfam" id="PF01266">
    <property type="entry name" value="DAO"/>
    <property type="match status" value="1"/>
</dbReference>
<feature type="domain" description="FAD dependent oxidoreductase" evidence="6">
    <location>
        <begin position="3"/>
        <end position="394"/>
    </location>
</feature>
<dbReference type="AlphaFoldDB" id="A0A4R4K823"/>
<dbReference type="PANTHER" id="PTHR43104">
    <property type="entry name" value="L-2-HYDROXYGLUTARATE DEHYDROGENASE, MITOCHONDRIAL"/>
    <property type="match status" value="1"/>
</dbReference>
<dbReference type="NCBIfam" id="NF008726">
    <property type="entry name" value="PRK11728.1"/>
    <property type="match status" value="1"/>
</dbReference>
<dbReference type="Proteomes" id="UP000295706">
    <property type="component" value="Unassembled WGS sequence"/>
</dbReference>
<keyword evidence="2" id="KW-0285">Flavoprotein</keyword>
<comment type="cofactor">
    <cofactor evidence="1">
        <name>FAD</name>
        <dbReference type="ChEBI" id="CHEBI:57692"/>
    </cofactor>
</comment>